<dbReference type="Proteomes" id="UP000510647">
    <property type="component" value="Chromosome 7"/>
</dbReference>
<protein>
    <recommendedName>
        <fullName evidence="1">Rrn9 domain-containing protein</fullName>
    </recommendedName>
</protein>
<name>A0A7H9HY95_9SACH</name>
<evidence type="ECO:0000313" key="3">
    <source>
        <dbReference type="Proteomes" id="UP000510647"/>
    </source>
</evidence>
<sequence length="348" mass="40241">MSDAEGGRGDDEVVKTANELLNSLEQSHRTDLALHLYSSYLVKNLLYRANERKYGLEVDQFLKTCIGDGWTRWPDPRTVVDPQVDRLYEDDEYGSGIEVERGEISSRALVHAGDMLRMELDSFWQHCLAESARKADLALDVDRMAMPRELSDHVMWKLDHFFNGIHNKVAARNKIEIQQHQSSQKLTVSQASNDKVKANNRTKLTYHDFIARGCEMGEDMEEIYMKSLELFNDIPSSFDKSPYKLPKSVIKRFRSTESSNSCLSAMKRSRNDYISLERLLKDKRLLASDKTHLRKISKKTIEQNLSKKAFFSVQACKSYQLEMNDHDDSDIDSYNVEDCLVRIPRLNR</sequence>
<feature type="domain" description="Rrn9" evidence="1">
    <location>
        <begin position="24"/>
        <end position="88"/>
    </location>
</feature>
<proteinExistence type="predicted"/>
<gene>
    <name evidence="2" type="ORF">HG537_0G00710</name>
</gene>
<reference evidence="2 3" key="1">
    <citation type="submission" date="2020-06" db="EMBL/GenBank/DDBJ databases">
        <title>The yeast mating-type switching endonuclease HO is a domesticated member of an unorthodox homing genetic element family.</title>
        <authorList>
            <person name="Coughlan A.Y."/>
            <person name="Lombardi L."/>
            <person name="Braun-Galleani S."/>
            <person name="Martos A.R."/>
            <person name="Galeote V."/>
            <person name="Bigey F."/>
            <person name="Dequin S."/>
            <person name="Byrne K.P."/>
            <person name="Wolfe K.H."/>
        </authorList>
    </citation>
    <scope>NUCLEOTIDE SEQUENCE [LARGE SCALE GENOMIC DNA]</scope>
    <source>
        <strain evidence="2 3">CBS2947</strain>
    </source>
</reference>
<organism evidence="2 3">
    <name type="scientific">Torulaspora globosa</name>
    <dbReference type="NCBI Taxonomy" id="48254"/>
    <lineage>
        <taxon>Eukaryota</taxon>
        <taxon>Fungi</taxon>
        <taxon>Dikarya</taxon>
        <taxon>Ascomycota</taxon>
        <taxon>Saccharomycotina</taxon>
        <taxon>Saccharomycetes</taxon>
        <taxon>Saccharomycetales</taxon>
        <taxon>Saccharomycetaceae</taxon>
        <taxon>Torulaspora</taxon>
    </lineage>
</organism>
<dbReference type="OrthoDB" id="4068335at2759"/>
<accession>A0A7H9HY95</accession>
<dbReference type="InterPro" id="IPR019622">
    <property type="entry name" value="Rrn9_dom"/>
</dbReference>
<dbReference type="EMBL" id="CP059273">
    <property type="protein sequence ID" value="QLQ81817.1"/>
    <property type="molecule type" value="Genomic_DNA"/>
</dbReference>
<evidence type="ECO:0000259" key="1">
    <source>
        <dbReference type="Pfam" id="PF10680"/>
    </source>
</evidence>
<keyword evidence="3" id="KW-1185">Reference proteome</keyword>
<dbReference type="Pfam" id="PF10680">
    <property type="entry name" value="RRN9"/>
    <property type="match status" value="1"/>
</dbReference>
<evidence type="ECO:0000313" key="2">
    <source>
        <dbReference type="EMBL" id="QLQ81817.1"/>
    </source>
</evidence>
<dbReference type="AlphaFoldDB" id="A0A7H9HY95"/>